<feature type="domain" description="Peptidase S9 prolyl oligopeptidase catalytic" evidence="2">
    <location>
        <begin position="438"/>
        <end position="644"/>
    </location>
</feature>
<organism evidence="3 4">
    <name type="scientific">Vagococcus penaei</name>
    <dbReference type="NCBI Taxonomy" id="633807"/>
    <lineage>
        <taxon>Bacteria</taxon>
        <taxon>Bacillati</taxon>
        <taxon>Bacillota</taxon>
        <taxon>Bacilli</taxon>
        <taxon>Lactobacillales</taxon>
        <taxon>Enterococcaceae</taxon>
        <taxon>Vagococcus</taxon>
    </lineage>
</organism>
<dbReference type="InterPro" id="IPR011042">
    <property type="entry name" value="6-blade_b-propeller_TolB-like"/>
</dbReference>
<name>A0A1Q2D5H2_9ENTE</name>
<dbReference type="EMBL" id="CP019609">
    <property type="protein sequence ID" value="AQP53662.1"/>
    <property type="molecule type" value="Genomic_DNA"/>
</dbReference>
<dbReference type="Proteomes" id="UP000188246">
    <property type="component" value="Chromosome"/>
</dbReference>
<dbReference type="SUPFAM" id="SSF53474">
    <property type="entry name" value="alpha/beta-Hydrolases"/>
    <property type="match status" value="1"/>
</dbReference>
<dbReference type="PANTHER" id="PTHR42776:SF27">
    <property type="entry name" value="DIPEPTIDYL PEPTIDASE FAMILY MEMBER 6"/>
    <property type="match status" value="1"/>
</dbReference>
<keyword evidence="4" id="KW-1185">Reference proteome</keyword>
<dbReference type="AlphaFoldDB" id="A0A1Q2D5H2"/>
<evidence type="ECO:0000256" key="1">
    <source>
        <dbReference type="ARBA" id="ARBA00022801"/>
    </source>
</evidence>
<dbReference type="PANTHER" id="PTHR42776">
    <property type="entry name" value="SERINE PEPTIDASE S9 FAMILY MEMBER"/>
    <property type="match status" value="1"/>
</dbReference>
<dbReference type="STRING" id="633807.BW732_05035"/>
<dbReference type="Gene3D" id="2.120.10.30">
    <property type="entry name" value="TolB, C-terminal domain"/>
    <property type="match status" value="1"/>
</dbReference>
<accession>A0A1Q2D5H2</accession>
<evidence type="ECO:0000259" key="2">
    <source>
        <dbReference type="Pfam" id="PF00326"/>
    </source>
</evidence>
<protein>
    <recommendedName>
        <fullName evidence="2">Peptidase S9 prolyl oligopeptidase catalytic domain-containing protein</fullName>
    </recommendedName>
</protein>
<dbReference type="GO" id="GO:0004252">
    <property type="term" value="F:serine-type endopeptidase activity"/>
    <property type="evidence" value="ECO:0007669"/>
    <property type="project" value="TreeGrafter"/>
</dbReference>
<proteinExistence type="predicted"/>
<keyword evidence="1" id="KW-0378">Hydrolase</keyword>
<dbReference type="GO" id="GO:0006508">
    <property type="term" value="P:proteolysis"/>
    <property type="evidence" value="ECO:0007669"/>
    <property type="project" value="InterPro"/>
</dbReference>
<dbReference type="RefSeq" id="WP_228414980.1">
    <property type="nucleotide sequence ID" value="NZ_CP019609.1"/>
</dbReference>
<dbReference type="Pfam" id="PF00326">
    <property type="entry name" value="Peptidase_S9"/>
    <property type="match status" value="1"/>
</dbReference>
<dbReference type="Gene3D" id="3.40.50.1820">
    <property type="entry name" value="alpha/beta hydrolase"/>
    <property type="match status" value="1"/>
</dbReference>
<evidence type="ECO:0000313" key="3">
    <source>
        <dbReference type="EMBL" id="AQP53662.1"/>
    </source>
</evidence>
<reference evidence="3 4" key="1">
    <citation type="journal article" date="2010" name="Int. J. Syst. Evol. Microbiol.">
        <title>Vagococcus penaei sp. nov., isolated from spoilage microbiota of cooked shrimp (Penaeus vannamei).</title>
        <authorList>
            <person name="Jaffres E."/>
            <person name="Prevost H."/>
            <person name="Rossero A."/>
            <person name="Joffraud J.J."/>
            <person name="Dousset X."/>
        </authorList>
    </citation>
    <scope>NUCLEOTIDE SEQUENCE [LARGE SCALE GENOMIC DNA]</scope>
    <source>
        <strain evidence="3 4">CD276</strain>
    </source>
</reference>
<dbReference type="SUPFAM" id="SSF82171">
    <property type="entry name" value="DPP6 N-terminal domain-like"/>
    <property type="match status" value="1"/>
</dbReference>
<gene>
    <name evidence="3" type="ORF">BW732_05035</name>
</gene>
<sequence>MKTVQATDLFQLKTIGQPVYVNDMALFLETRLDEEKNTYCHEIVSIHQGTKERQVWGLESGVTGSLKVSPNHKWVSFLAKDAQEKQQIYLMSLTGGRAFALTKEAEGVMTYEWTSTGASLYYETTTPITEEKPKFVQPYTTERLSYQLDGSGLKKVVASYLIKKIDVATKIETLISTNERRKALAYVATDESYLIISDDLDYTNDWVYGTTVYYYDIAQKTQRSLTTDYPKGNFTFVEMAPNGTTCLLAGNDFSYAFVTQTKLYAYDLLTDTLTALTDDFDEEIGDAIISDTQQANQGVMPHWLTDDYVAVPITTNGRIDWYNLELTTKVLTKVSSGVYHFTDAAVINEDTLLVGYSTPTEPSILATLSLKTKVVTPLYNPNTVWLKDITLSQPQEFWYKSVDDWKIQGWYLPPVTSSSKHPAMLYIHGGPQVCYGETFFHEMQVHAANGYGVILLNPRGGQGYGQEFVAAILGDYGNKDYQDLMNGLDTVLAEHPEIDETDVYVIGGSYGGFMTNWIVGHTNRFKAAITQRSISNWVSFYGASDVGAFFVEFQLQRDLSKVDELWRLSPLAYVNKVNTPTLVMHSEDDLRCPLEQGQQFYVGLKKAGVPTKLVMYPESSHGLSRNGLPNLRLSRLAEIENWFTTHR</sequence>
<evidence type="ECO:0000313" key="4">
    <source>
        <dbReference type="Proteomes" id="UP000188246"/>
    </source>
</evidence>
<dbReference type="KEGG" id="vpi:BW732_05035"/>
<dbReference type="InterPro" id="IPR029058">
    <property type="entry name" value="AB_hydrolase_fold"/>
</dbReference>
<dbReference type="InterPro" id="IPR001375">
    <property type="entry name" value="Peptidase_S9_cat"/>
</dbReference>